<feature type="signal peptide" evidence="8">
    <location>
        <begin position="1"/>
        <end position="23"/>
    </location>
</feature>
<dbReference type="GO" id="GO:0005576">
    <property type="term" value="C:extracellular region"/>
    <property type="evidence" value="ECO:0007669"/>
    <property type="project" value="UniProtKB-SubCell"/>
</dbReference>
<feature type="domain" description="Kazal-like" evidence="9">
    <location>
        <begin position="26"/>
        <end position="79"/>
    </location>
</feature>
<dbReference type="PROSITE" id="PS00282">
    <property type="entry name" value="KAZAL_1"/>
    <property type="match status" value="1"/>
</dbReference>
<keyword evidence="3" id="KW-0646">Protease inhibitor</keyword>
<feature type="chain" id="PRO_5022936043" description="Kazal-like domain-containing protein" evidence="8">
    <location>
        <begin position="24"/>
        <end position="79"/>
    </location>
</feature>
<reference evidence="10" key="1">
    <citation type="submission" date="2019-04" db="EMBL/GenBank/DDBJ databases">
        <authorList>
            <person name="Alioto T."/>
            <person name="Alioto T."/>
        </authorList>
    </citation>
    <scope>NUCLEOTIDE SEQUENCE [LARGE SCALE GENOMIC DNA]</scope>
</reference>
<gene>
    <name evidence="10" type="ORF">MONAX_5E045982</name>
</gene>
<dbReference type="EMBL" id="CABDUW010000286">
    <property type="protein sequence ID" value="VTJ64900.1"/>
    <property type="molecule type" value="Genomic_DNA"/>
</dbReference>
<accession>A0A5E4B750</accession>
<dbReference type="Pfam" id="PF00050">
    <property type="entry name" value="Kazal_1"/>
    <property type="match status" value="1"/>
</dbReference>
<dbReference type="InterPro" id="IPR002350">
    <property type="entry name" value="Kazal_dom"/>
</dbReference>
<dbReference type="PANTHER" id="PTHR21312:SF27">
    <property type="entry name" value="SERINE PROTEASE INHIBITOR KAZAL-TYPE 1"/>
    <property type="match status" value="1"/>
</dbReference>
<dbReference type="PANTHER" id="PTHR21312">
    <property type="entry name" value="SERINE PROTEASE INHIBITOR"/>
    <property type="match status" value="1"/>
</dbReference>
<comment type="caution">
    <text evidence="10">The sequence shown here is derived from an EMBL/GenBank/DDBJ whole genome shotgun (WGS) entry which is preliminary data.</text>
</comment>
<comment type="function">
    <text evidence="6">In the male reproductive tract, binds to sperm heads where it modulates sperm capacitance by inhibiting calcium uptake and nitrogen oxide (NO) production.</text>
</comment>
<dbReference type="SMART" id="SM00280">
    <property type="entry name" value="KAZAL"/>
    <property type="match status" value="1"/>
</dbReference>
<dbReference type="CDD" id="cd01327">
    <property type="entry name" value="KAZAL_PSTI"/>
    <property type="match status" value="1"/>
</dbReference>
<dbReference type="AlphaFoldDB" id="A0A5E4B750"/>
<dbReference type="PROSITE" id="PS51465">
    <property type="entry name" value="KAZAL_2"/>
    <property type="match status" value="1"/>
</dbReference>
<dbReference type="GO" id="GO:0004867">
    <property type="term" value="F:serine-type endopeptidase inhibitor activity"/>
    <property type="evidence" value="ECO:0007669"/>
    <property type="project" value="UniProtKB-KW"/>
</dbReference>
<sequence length="79" mass="8528">MKLTSIFLLCALTLLSLSGNTEADSQGRKANCNNAITGCTKIYDPVCGNDGNTYANECMLCLENQKRQIPILIKKSGPC</sequence>
<dbReference type="InterPro" id="IPR036058">
    <property type="entry name" value="Kazal_dom_sf"/>
</dbReference>
<dbReference type="FunFam" id="3.30.60.30:FF:000031">
    <property type="entry name" value="Serine protease inhibitor Kazal-type 2"/>
    <property type="match status" value="1"/>
</dbReference>
<evidence type="ECO:0000256" key="3">
    <source>
        <dbReference type="ARBA" id="ARBA00022690"/>
    </source>
</evidence>
<evidence type="ECO:0000259" key="9">
    <source>
        <dbReference type="PROSITE" id="PS51465"/>
    </source>
</evidence>
<evidence type="ECO:0000256" key="6">
    <source>
        <dbReference type="ARBA" id="ARBA00037363"/>
    </source>
</evidence>
<dbReference type="PRINTS" id="PR00290">
    <property type="entry name" value="KAZALINHBTR"/>
</dbReference>
<evidence type="ECO:0000313" key="10">
    <source>
        <dbReference type="EMBL" id="VTJ64900.1"/>
    </source>
</evidence>
<keyword evidence="8" id="KW-0732">Signal</keyword>
<evidence type="ECO:0000313" key="11">
    <source>
        <dbReference type="Proteomes" id="UP000335636"/>
    </source>
</evidence>
<evidence type="ECO:0000256" key="4">
    <source>
        <dbReference type="ARBA" id="ARBA00022900"/>
    </source>
</evidence>
<evidence type="ECO:0000256" key="7">
    <source>
        <dbReference type="ARBA" id="ARBA00046050"/>
    </source>
</evidence>
<keyword evidence="5" id="KW-1015">Disulfide bond</keyword>
<evidence type="ECO:0000256" key="5">
    <source>
        <dbReference type="ARBA" id="ARBA00023157"/>
    </source>
</evidence>
<evidence type="ECO:0000256" key="1">
    <source>
        <dbReference type="ARBA" id="ARBA00004613"/>
    </source>
</evidence>
<keyword evidence="4" id="KW-0722">Serine protease inhibitor</keyword>
<keyword evidence="11" id="KW-1185">Reference proteome</keyword>
<dbReference type="InterPro" id="IPR001239">
    <property type="entry name" value="Prot_inh_Kazal-m"/>
</dbReference>
<proteinExistence type="predicted"/>
<evidence type="ECO:0000256" key="8">
    <source>
        <dbReference type="SAM" id="SignalP"/>
    </source>
</evidence>
<organism evidence="10 11">
    <name type="scientific">Marmota monax</name>
    <name type="common">Woodchuck</name>
    <dbReference type="NCBI Taxonomy" id="9995"/>
    <lineage>
        <taxon>Eukaryota</taxon>
        <taxon>Metazoa</taxon>
        <taxon>Chordata</taxon>
        <taxon>Craniata</taxon>
        <taxon>Vertebrata</taxon>
        <taxon>Euteleostomi</taxon>
        <taxon>Mammalia</taxon>
        <taxon>Eutheria</taxon>
        <taxon>Euarchontoglires</taxon>
        <taxon>Glires</taxon>
        <taxon>Rodentia</taxon>
        <taxon>Sciuromorpha</taxon>
        <taxon>Sciuridae</taxon>
        <taxon>Xerinae</taxon>
        <taxon>Marmotini</taxon>
        <taxon>Marmota</taxon>
    </lineage>
</organism>
<dbReference type="Gene3D" id="3.30.60.30">
    <property type="match status" value="1"/>
</dbReference>
<name>A0A5E4B750_MARMO</name>
<comment type="subcellular location">
    <subcellularLocation>
        <location evidence="1">Secreted</location>
    </subcellularLocation>
</comment>
<protein>
    <recommendedName>
        <fullName evidence="9">Kazal-like domain-containing protein</fullName>
    </recommendedName>
</protein>
<comment type="function">
    <text evidence="7">Serine protease inhibitor which exhibits anti-trypsin activity. In the pancreas, protects against trypsin-catalyzed premature activation of zymogens.</text>
</comment>
<keyword evidence="2" id="KW-0964">Secreted</keyword>
<dbReference type="Proteomes" id="UP000335636">
    <property type="component" value="Unassembled WGS sequence"/>
</dbReference>
<evidence type="ECO:0000256" key="2">
    <source>
        <dbReference type="ARBA" id="ARBA00022525"/>
    </source>
</evidence>
<dbReference type="SUPFAM" id="SSF100895">
    <property type="entry name" value="Kazal-type serine protease inhibitors"/>
    <property type="match status" value="1"/>
</dbReference>